<gene>
    <name evidence="3" type="ORF">JGI4_01277</name>
</gene>
<proteinExistence type="predicted"/>
<dbReference type="EMBL" id="FAOP01000005">
    <property type="protein sequence ID" value="CUU05513.1"/>
    <property type="molecule type" value="Genomic_DNA"/>
</dbReference>
<accession>A0A0P1MRG6</accession>
<feature type="transmembrane region" description="Helical" evidence="1">
    <location>
        <begin position="149"/>
        <end position="170"/>
    </location>
</feature>
<accession>A0A0P1M2F8</accession>
<feature type="transmembrane region" description="Helical" evidence="1">
    <location>
        <begin position="6"/>
        <end position="29"/>
    </location>
</feature>
<keyword evidence="1" id="KW-0472">Membrane</keyword>
<accession>A0A0N7MV45</accession>
<evidence type="ECO:0000313" key="4">
    <source>
        <dbReference type="Proteomes" id="UP000182011"/>
    </source>
</evidence>
<accession>A0A0P1LBQ9</accession>
<name>A0A0P1M536_9BACT</name>
<dbReference type="PANTHER" id="PTHR42709">
    <property type="entry name" value="ALKALINE PHOSPHATASE LIKE PROTEIN"/>
    <property type="match status" value="1"/>
</dbReference>
<dbReference type="GO" id="GO:0005886">
    <property type="term" value="C:plasma membrane"/>
    <property type="evidence" value="ECO:0007669"/>
    <property type="project" value="TreeGrafter"/>
</dbReference>
<accession>A0A0P1LXE7</accession>
<evidence type="ECO:0000259" key="2">
    <source>
        <dbReference type="Pfam" id="PF09335"/>
    </source>
</evidence>
<dbReference type="PANTHER" id="PTHR42709:SF2">
    <property type="entry name" value="INNER MEMBRANE PROTEIN YOHD"/>
    <property type="match status" value="1"/>
</dbReference>
<dbReference type="STRING" id="1633631.GCA_001442925_01272"/>
<evidence type="ECO:0000313" key="3">
    <source>
        <dbReference type="EMBL" id="CUU05513.1"/>
    </source>
</evidence>
<reference evidence="3 4" key="1">
    <citation type="submission" date="2015-11" db="EMBL/GenBank/DDBJ databases">
        <authorList>
            <person name="Zhang Y."/>
            <person name="Guo Z."/>
        </authorList>
    </citation>
    <scope>NUCLEOTIDE SEQUENCE [LARGE SCALE GENOMIC DNA]</scope>
    <source>
        <strain evidence="3">JGI-4</strain>
    </source>
</reference>
<dbReference type="Proteomes" id="UP000182011">
    <property type="component" value="Unassembled WGS sequence"/>
</dbReference>
<feature type="domain" description="VTT" evidence="2">
    <location>
        <begin position="18"/>
        <end position="133"/>
    </location>
</feature>
<accession>A0A0P1M536</accession>
<accession>A0A0P1P2N3</accession>
<dbReference type="InterPro" id="IPR051311">
    <property type="entry name" value="DedA_domain"/>
</dbReference>
<dbReference type="Pfam" id="PF09335">
    <property type="entry name" value="VTT_dom"/>
    <property type="match status" value="1"/>
</dbReference>
<accession>A0A0S4N326</accession>
<protein>
    <submittedName>
        <fullName evidence="3">Membrane protein DedA, SNARE-associated domain</fullName>
    </submittedName>
</protein>
<organism evidence="3 4">
    <name type="scientific">Candidatus Kryptonium thompsonii</name>
    <dbReference type="NCBI Taxonomy" id="1633631"/>
    <lineage>
        <taxon>Bacteria</taxon>
        <taxon>Pseudomonadati</taxon>
        <taxon>Candidatus Kryptoniota</taxon>
        <taxon>Candidatus Kryptonium</taxon>
    </lineage>
</organism>
<evidence type="ECO:0000256" key="1">
    <source>
        <dbReference type="SAM" id="Phobius"/>
    </source>
</evidence>
<sequence length="178" mass="20322">MSYLTIYFWISLGIIFQGEIALIGAGHLIYAGTVNFWAITFIATFLSSLNGEIFFTFSKFGLRFLPLSQEKILKVGKLIERYKTFLLLFSRFIYGMRNLIPMAFGFTNIKHIEFAILNLFGAFIWALTFTTAGFISGNVTSIFIDVKRYQMLILGIFLGISFTVTMLKILKFPKQKGK</sequence>
<dbReference type="AlphaFoldDB" id="A0A0P1M536"/>
<keyword evidence="1" id="KW-1133">Transmembrane helix</keyword>
<keyword evidence="1" id="KW-0812">Transmembrane</keyword>
<dbReference type="RefSeq" id="WP_047133180.1">
    <property type="nucleotide sequence ID" value="NZ_CZVJ01000101.1"/>
</dbReference>
<accession>A0A0P1M2G2</accession>
<dbReference type="InterPro" id="IPR032816">
    <property type="entry name" value="VTT_dom"/>
</dbReference>
<feature type="transmembrane region" description="Helical" evidence="1">
    <location>
        <begin position="112"/>
        <end position="137"/>
    </location>
</feature>
<feature type="transmembrane region" description="Helical" evidence="1">
    <location>
        <begin position="36"/>
        <end position="62"/>
    </location>
</feature>